<gene>
    <name evidence="3" type="ORF">TR121582</name>
</gene>
<dbReference type="InterPro" id="IPR011701">
    <property type="entry name" value="MFS"/>
</dbReference>
<feature type="compositionally biased region" description="Basic and acidic residues" evidence="1">
    <location>
        <begin position="1"/>
        <end position="15"/>
    </location>
</feature>
<feature type="transmembrane region" description="Helical" evidence="2">
    <location>
        <begin position="245"/>
        <end position="269"/>
    </location>
</feature>
<feature type="transmembrane region" description="Helical" evidence="2">
    <location>
        <begin position="187"/>
        <end position="212"/>
    </location>
</feature>
<dbReference type="Gene3D" id="1.20.1250.20">
    <property type="entry name" value="MFS general substrate transporter like domains"/>
    <property type="match status" value="2"/>
</dbReference>
<feature type="compositionally biased region" description="Low complexity" evidence="1">
    <location>
        <begin position="491"/>
        <end position="518"/>
    </location>
</feature>
<reference evidence="3" key="1">
    <citation type="submission" date="2016-01" db="EMBL/GenBank/DDBJ databases">
        <title>Reference transcriptome for the parasite Schistocephalus solidus: insights into the molecular evolution of parasitism.</title>
        <authorList>
            <person name="Hebert F.O."/>
            <person name="Grambauer S."/>
            <person name="Barber I."/>
            <person name="Landry C.R."/>
            <person name="Aubin-Horth N."/>
        </authorList>
    </citation>
    <scope>NUCLEOTIDE SEQUENCE</scope>
</reference>
<evidence type="ECO:0000256" key="1">
    <source>
        <dbReference type="SAM" id="MobiDB-lite"/>
    </source>
</evidence>
<dbReference type="Pfam" id="PF07690">
    <property type="entry name" value="MFS_1"/>
    <property type="match status" value="2"/>
</dbReference>
<feature type="compositionally biased region" description="Low complexity" evidence="1">
    <location>
        <begin position="535"/>
        <end position="546"/>
    </location>
</feature>
<dbReference type="PANTHER" id="PTHR11360:SF284">
    <property type="entry name" value="EG:103B4.3 PROTEIN-RELATED"/>
    <property type="match status" value="1"/>
</dbReference>
<organism evidence="3">
    <name type="scientific">Schistocephalus solidus</name>
    <name type="common">Tapeworm</name>
    <dbReference type="NCBI Taxonomy" id="70667"/>
    <lineage>
        <taxon>Eukaryota</taxon>
        <taxon>Metazoa</taxon>
        <taxon>Spiralia</taxon>
        <taxon>Lophotrochozoa</taxon>
        <taxon>Platyhelminthes</taxon>
        <taxon>Cestoda</taxon>
        <taxon>Eucestoda</taxon>
        <taxon>Diphyllobothriidea</taxon>
        <taxon>Diphyllobothriidae</taxon>
        <taxon>Schistocephalus</taxon>
    </lineage>
</organism>
<feature type="compositionally biased region" description="Basic residues" evidence="1">
    <location>
        <begin position="409"/>
        <end position="428"/>
    </location>
</feature>
<feature type="transmembrane region" description="Helical" evidence="2">
    <location>
        <begin position="219"/>
        <end position="239"/>
    </location>
</feature>
<dbReference type="InterPro" id="IPR036259">
    <property type="entry name" value="MFS_trans_sf"/>
</dbReference>
<feature type="region of interest" description="Disordered" evidence="1">
    <location>
        <begin position="297"/>
        <end position="518"/>
    </location>
</feature>
<protein>
    <recommendedName>
        <fullName evidence="4">Major facilitator superfamily (MFS) profile domain-containing protein</fullName>
    </recommendedName>
</protein>
<dbReference type="SUPFAM" id="SSF103473">
    <property type="entry name" value="MFS general substrate transporter"/>
    <property type="match status" value="2"/>
</dbReference>
<feature type="compositionally biased region" description="Low complexity" evidence="1">
    <location>
        <begin position="471"/>
        <end position="481"/>
    </location>
</feature>
<evidence type="ECO:0000256" key="2">
    <source>
        <dbReference type="SAM" id="Phobius"/>
    </source>
</evidence>
<feature type="transmembrane region" description="Helical" evidence="2">
    <location>
        <begin position="161"/>
        <end position="181"/>
    </location>
</feature>
<keyword evidence="2" id="KW-0812">Transmembrane</keyword>
<proteinExistence type="predicted"/>
<feature type="transmembrane region" description="Helical" evidence="2">
    <location>
        <begin position="129"/>
        <end position="154"/>
    </location>
</feature>
<feature type="transmembrane region" description="Helical" evidence="2">
    <location>
        <begin position="1017"/>
        <end position="1038"/>
    </location>
</feature>
<feature type="region of interest" description="Disordered" evidence="1">
    <location>
        <begin position="530"/>
        <end position="614"/>
    </location>
</feature>
<feature type="transmembrane region" description="Helical" evidence="2">
    <location>
        <begin position="1109"/>
        <end position="1130"/>
    </location>
</feature>
<accession>A0A0X3NGQ7</accession>
<feature type="transmembrane region" description="Helical" evidence="2">
    <location>
        <begin position="1171"/>
        <end position="1195"/>
    </location>
</feature>
<dbReference type="InterPro" id="IPR050327">
    <property type="entry name" value="Proton-linked_MCT"/>
</dbReference>
<dbReference type="GO" id="GO:0008028">
    <property type="term" value="F:monocarboxylic acid transmembrane transporter activity"/>
    <property type="evidence" value="ECO:0007669"/>
    <property type="project" value="TreeGrafter"/>
</dbReference>
<feature type="transmembrane region" description="Helical" evidence="2">
    <location>
        <begin position="1050"/>
        <end position="1070"/>
    </location>
</feature>
<feature type="compositionally biased region" description="Basic and acidic residues" evidence="1">
    <location>
        <begin position="382"/>
        <end position="400"/>
    </location>
</feature>
<feature type="region of interest" description="Disordered" evidence="1">
    <location>
        <begin position="1"/>
        <end position="21"/>
    </location>
</feature>
<keyword evidence="2" id="KW-1133">Transmembrane helix</keyword>
<feature type="transmembrane region" description="Helical" evidence="2">
    <location>
        <begin position="1082"/>
        <end position="1103"/>
    </location>
</feature>
<feature type="compositionally biased region" description="Polar residues" evidence="1">
    <location>
        <begin position="365"/>
        <end position="378"/>
    </location>
</feature>
<dbReference type="PANTHER" id="PTHR11360">
    <property type="entry name" value="MONOCARBOXYLATE TRANSPORTER"/>
    <property type="match status" value="1"/>
</dbReference>
<dbReference type="AlphaFoldDB" id="A0A0X3NGQ7"/>
<name>A0A0X3NGQ7_SCHSO</name>
<evidence type="ECO:0008006" key="4">
    <source>
        <dbReference type="Google" id="ProtNLM"/>
    </source>
</evidence>
<sequence length="1213" mass="130515">MGRKRSENKFSETRHSVSVGSAPKMENARISVSSRLNVPDAMLRSMSTVHRSASILPSSLLDLDVASAAGLHIIRPETHPAAFVPIPPDGGWGWVIVFAAFLTNLVIDGICVSFGVMANDLVESFNTSVAKVMLTGSFLAGFYQLVGPIAAGLVNKFGCRTIGVTGALLASVSVFASAFAPTIEVMLVIYGVIAGISFGFLHLPTVVSVSFYFDSKRALAIGIAVCGSPIGAMIFAPLTETLLSVYGWSNTFIFLSGILLNCAVLACLYRPLTPAIMLKPMTQEDVDAIAPFFMAEGKGGEEGPAADQEVTTSIGRDLQHQPLIEEEEEDEEQREKEEEKKKAALDVAEGGDSLAPGPAAAETAELSQQPPIPETTSVAAADAEKPTKELPAKEKPRQEGGRASFPTIHTHHHHHHRGHDRRHKKKPHTAALQQIVDSFNWWRKQVRHKNEQAKSARQQANADEASDDESSSAFDSSSASSCDDDADASDTDSSYSSREGEARTPTAGSSRASRTRAASSAAAVTAMISRERSDASAAATTTAAAAEPEEDSEARDQLRPLMTTRPGRMRTSTVSTGRPRPPPEIVVVDHDKRKRRRKNAPASTECILSTPNLGLGGTETRAEGWLQLKERNTRQRVSEMGLPPRLIARKPSRIRRTSHCVDRMPRASVVTMAHLVPMRSVSVCVAAPQVGSRGSPTVLTPNWTGSQGVHISTGSGLAEEGEKALLTEELSGPILVELPHESITIEDYARPLYRKDIFFPGSVKRQIESTSSVGSIALSKSSIATPTTTTAAAALFIPGGGAGESLAGGVDGLGVHRHKGSSVSQFGSSLTFGDHLPLPTTFGSMAATPGLTVVTKDGQDANWTGSCLMSLTKIPLPDVFEAPAKKEEEEEEEEEENAALWEKLKQDSGLLLTDTPVDGIFRVPRSKSQCGWWLCWRTHYYYSGDEEDGDRDELMKGKMPLKKLPEGQRPHKKVPQLPRLPAKAELVLRRTCEFMPKSIWDVITTMLDFSLLKSKSLFLLCLSSLIAVIGMYIPLFFVCDMADSFKIPKSQSSLLLTCYGAANACSRLFFAWAAGQPKFSSLLTTTFCLLFCGLATCFIPFWGTFSGQMTLLGTFGFCLAPFYSLTSIVLCEILGLEALTNAYGLVTLVRGVSSTIGSPIAGMVVESTGTFSVAFIGAGWTIIIGGILYGVVFLLQRAKNKKLAQEDTGDGLP</sequence>
<dbReference type="EMBL" id="GEEE01024430">
    <property type="protein sequence ID" value="JAP38795.1"/>
    <property type="molecule type" value="Transcribed_RNA"/>
</dbReference>
<feature type="compositionally biased region" description="Basic and acidic residues" evidence="1">
    <location>
        <begin position="333"/>
        <end position="344"/>
    </location>
</feature>
<feature type="transmembrane region" description="Helical" evidence="2">
    <location>
        <begin position="92"/>
        <end position="117"/>
    </location>
</feature>
<keyword evidence="2" id="KW-0472">Membrane</keyword>
<evidence type="ECO:0000313" key="3">
    <source>
        <dbReference type="EMBL" id="JAP38795.1"/>
    </source>
</evidence>